<accession>A0A1G9R178</accession>
<name>A0A1G9R178_9HYPH</name>
<dbReference type="AlphaFoldDB" id="A0A1G9R178"/>
<protein>
    <submittedName>
        <fullName evidence="1">Uncharacterized protein</fullName>
    </submittedName>
</protein>
<gene>
    <name evidence="1" type="ORF">SAMN05216360_10131</name>
</gene>
<dbReference type="Proteomes" id="UP000198704">
    <property type="component" value="Unassembled WGS sequence"/>
</dbReference>
<evidence type="ECO:0000313" key="2">
    <source>
        <dbReference type="Proteomes" id="UP000198704"/>
    </source>
</evidence>
<reference evidence="2" key="1">
    <citation type="submission" date="2016-10" db="EMBL/GenBank/DDBJ databases">
        <authorList>
            <person name="Varghese N."/>
            <person name="Submissions S."/>
        </authorList>
    </citation>
    <scope>NUCLEOTIDE SEQUENCE [LARGE SCALE GENOMIC DNA]</scope>
    <source>
        <strain evidence="2">BL47</strain>
    </source>
</reference>
<sequence length="42" mass="4185">MLPASNARSPSRAVGAASKARIGAGLAVLGLISLAPRSARRI</sequence>
<proteinExistence type="predicted"/>
<evidence type="ECO:0000313" key="1">
    <source>
        <dbReference type="EMBL" id="SDM16617.1"/>
    </source>
</evidence>
<dbReference type="EMBL" id="FNHS01000001">
    <property type="protein sequence ID" value="SDM16617.1"/>
    <property type="molecule type" value="Genomic_DNA"/>
</dbReference>
<organism evidence="1 2">
    <name type="scientific">Methylobacterium phyllostachyos</name>
    <dbReference type="NCBI Taxonomy" id="582672"/>
    <lineage>
        <taxon>Bacteria</taxon>
        <taxon>Pseudomonadati</taxon>
        <taxon>Pseudomonadota</taxon>
        <taxon>Alphaproteobacteria</taxon>
        <taxon>Hyphomicrobiales</taxon>
        <taxon>Methylobacteriaceae</taxon>
        <taxon>Methylobacterium</taxon>
    </lineage>
</organism>
<keyword evidence="2" id="KW-1185">Reference proteome</keyword>